<dbReference type="AlphaFoldDB" id="M3A0T1"/>
<dbReference type="Proteomes" id="UP000016932">
    <property type="component" value="Unassembled WGS sequence"/>
</dbReference>
<evidence type="ECO:0000313" key="1">
    <source>
        <dbReference type="EMBL" id="EME78016.1"/>
    </source>
</evidence>
<reference evidence="1 2" key="1">
    <citation type="journal article" date="2012" name="PLoS Pathog.">
        <title>Diverse lifestyles and strategies of plant pathogenesis encoded in the genomes of eighteen Dothideomycetes fungi.</title>
        <authorList>
            <person name="Ohm R.A."/>
            <person name="Feau N."/>
            <person name="Henrissat B."/>
            <person name="Schoch C.L."/>
            <person name="Horwitz B.A."/>
            <person name="Barry K.W."/>
            <person name="Condon B.J."/>
            <person name="Copeland A.C."/>
            <person name="Dhillon B."/>
            <person name="Glaser F."/>
            <person name="Hesse C.N."/>
            <person name="Kosti I."/>
            <person name="LaButti K."/>
            <person name="Lindquist E.A."/>
            <person name="Lucas S."/>
            <person name="Salamov A.A."/>
            <person name="Bradshaw R.E."/>
            <person name="Ciuffetti L."/>
            <person name="Hamelin R.C."/>
            <person name="Kema G.H.J."/>
            <person name="Lawrence C."/>
            <person name="Scott J.A."/>
            <person name="Spatafora J.W."/>
            <person name="Turgeon B.G."/>
            <person name="de Wit P.J.G.M."/>
            <person name="Zhong S."/>
            <person name="Goodwin S.B."/>
            <person name="Grigoriev I.V."/>
        </authorList>
    </citation>
    <scope>NUCLEOTIDE SEQUENCE [LARGE SCALE GENOMIC DNA]</scope>
    <source>
        <strain evidence="1 2">CIRAD86</strain>
    </source>
</reference>
<evidence type="ECO:0000313" key="2">
    <source>
        <dbReference type="Proteomes" id="UP000016932"/>
    </source>
</evidence>
<accession>M3A0T1</accession>
<dbReference type="GeneID" id="19334129"/>
<dbReference type="EMBL" id="KB446564">
    <property type="protein sequence ID" value="EME78016.1"/>
    <property type="molecule type" value="Genomic_DNA"/>
</dbReference>
<keyword evidence="2" id="KW-1185">Reference proteome</keyword>
<proteinExistence type="predicted"/>
<dbReference type="KEGG" id="pfj:MYCFIDRAFT_179465"/>
<sequence length="104" mass="11790">MQVKVLRHLKSMVVLVSKEEEEILLEGLIELFRIMSGTSRRLGARLLGGEEAEVQKERAASKEYDSEEKEACHYRGTQRDSRGCVSLRLIVAFLDPARPITPSF</sequence>
<dbReference type="HOGENOM" id="CLU_2251229_0_0_1"/>
<protein>
    <submittedName>
        <fullName evidence="1">Uncharacterized protein</fullName>
    </submittedName>
</protein>
<dbReference type="RefSeq" id="XP_007931735.1">
    <property type="nucleotide sequence ID" value="XM_007933544.1"/>
</dbReference>
<gene>
    <name evidence="1" type="ORF">MYCFIDRAFT_179465</name>
</gene>
<name>M3A0T1_PSEFD</name>
<dbReference type="VEuPathDB" id="FungiDB:MYCFIDRAFT_179465"/>
<organism evidence="1 2">
    <name type="scientific">Pseudocercospora fijiensis (strain CIRAD86)</name>
    <name type="common">Black leaf streak disease fungus</name>
    <name type="synonym">Mycosphaerella fijiensis</name>
    <dbReference type="NCBI Taxonomy" id="383855"/>
    <lineage>
        <taxon>Eukaryota</taxon>
        <taxon>Fungi</taxon>
        <taxon>Dikarya</taxon>
        <taxon>Ascomycota</taxon>
        <taxon>Pezizomycotina</taxon>
        <taxon>Dothideomycetes</taxon>
        <taxon>Dothideomycetidae</taxon>
        <taxon>Mycosphaerellales</taxon>
        <taxon>Mycosphaerellaceae</taxon>
        <taxon>Pseudocercospora</taxon>
    </lineage>
</organism>